<evidence type="ECO:0000256" key="1">
    <source>
        <dbReference type="ARBA" id="ARBA00002000"/>
    </source>
</evidence>
<keyword evidence="7" id="KW-0378">Hydrolase</keyword>
<comment type="similarity">
    <text evidence="5">Belongs to the peptidase T1A family.</text>
</comment>
<keyword evidence="9" id="KW-1185">Reference proteome</keyword>
<evidence type="ECO:0000256" key="3">
    <source>
        <dbReference type="ARBA" id="ARBA00022942"/>
    </source>
</evidence>
<dbReference type="GO" id="GO:0006511">
    <property type="term" value="P:ubiquitin-dependent protein catabolic process"/>
    <property type="evidence" value="ECO:0007669"/>
    <property type="project" value="InterPro"/>
</dbReference>
<evidence type="ECO:0000313" key="8">
    <source>
        <dbReference type="EMBL" id="TBU56811.1"/>
    </source>
</evidence>
<evidence type="ECO:0000256" key="2">
    <source>
        <dbReference type="ARBA" id="ARBA00004123"/>
    </source>
</evidence>
<reference evidence="7 9" key="1">
    <citation type="submission" date="2019-01" db="EMBL/GenBank/DDBJ databases">
        <title>Draft genome sequences of three monokaryotic isolates of the white-rot basidiomycete fungus Dichomitus squalens.</title>
        <authorList>
            <consortium name="DOE Joint Genome Institute"/>
            <person name="Lopez S.C."/>
            <person name="Andreopoulos B."/>
            <person name="Pangilinan J."/>
            <person name="Lipzen A."/>
            <person name="Riley R."/>
            <person name="Ahrendt S."/>
            <person name="Ng V."/>
            <person name="Barry K."/>
            <person name="Daum C."/>
            <person name="Grigoriev I.V."/>
            <person name="Hilden K.S."/>
            <person name="Makela M.R."/>
            <person name="de Vries R.P."/>
        </authorList>
    </citation>
    <scope>NUCLEOTIDE SEQUENCE [LARGE SCALE GENOMIC DNA]</scope>
    <source>
        <strain evidence="8 9">CBS 464.89</strain>
        <strain evidence="7">OM18370.1</strain>
    </source>
</reference>
<dbReference type="InterPro" id="IPR000426">
    <property type="entry name" value="Proteasome_asu_N"/>
</dbReference>
<dbReference type="GO" id="GO:0016787">
    <property type="term" value="F:hydrolase activity"/>
    <property type="evidence" value="ECO:0007669"/>
    <property type="project" value="UniProtKB-KW"/>
</dbReference>
<dbReference type="Gene3D" id="3.60.20.10">
    <property type="entry name" value="Glutamine Phosphoribosylpyrophosphate, subunit 1, domain 1"/>
    <property type="match status" value="1"/>
</dbReference>
<dbReference type="EMBL" id="ML143390">
    <property type="protein sequence ID" value="TBU33931.1"/>
    <property type="molecule type" value="Genomic_DNA"/>
</dbReference>
<dbReference type="EMBL" id="ML145145">
    <property type="protein sequence ID" value="TBU56811.1"/>
    <property type="molecule type" value="Genomic_DNA"/>
</dbReference>
<dbReference type="Pfam" id="PF00227">
    <property type="entry name" value="Proteasome"/>
    <property type="match status" value="1"/>
</dbReference>
<evidence type="ECO:0000256" key="5">
    <source>
        <dbReference type="PROSITE-ProRule" id="PRU00808"/>
    </source>
</evidence>
<dbReference type="Proteomes" id="UP000292957">
    <property type="component" value="Unassembled WGS sequence"/>
</dbReference>
<comment type="function">
    <text evidence="1">The proteasome is a multicatalytic proteinase complex which is characterized by its ability to cleave peptides with Arg, Phe, Tyr, Leu, and Glu adjacent to the leaving group at neutral or slightly basic pH. The proteasome has an ATP-dependent proteolytic activity.</text>
</comment>
<keyword evidence="4" id="KW-0539">Nucleus</keyword>
<dbReference type="GO" id="GO:0005634">
    <property type="term" value="C:nucleus"/>
    <property type="evidence" value="ECO:0007669"/>
    <property type="project" value="UniProtKB-SubCell"/>
</dbReference>
<dbReference type="SMART" id="SM00948">
    <property type="entry name" value="Proteasome_A_N"/>
    <property type="match status" value="1"/>
</dbReference>
<comment type="subcellular location">
    <subcellularLocation>
        <location evidence="2">Nucleus</location>
    </subcellularLocation>
</comment>
<dbReference type="PROSITE" id="PS00388">
    <property type="entry name" value="PROTEASOME_ALPHA_1"/>
    <property type="match status" value="1"/>
</dbReference>
<name>A0A4Q9N4H4_9APHY</name>
<dbReference type="InterPro" id="IPR050115">
    <property type="entry name" value="Proteasome_alpha"/>
</dbReference>
<dbReference type="InterPro" id="IPR029055">
    <property type="entry name" value="Ntn_hydrolases_N"/>
</dbReference>
<dbReference type="SUPFAM" id="SSF56235">
    <property type="entry name" value="N-terminal nucleophile aminohydrolases (Ntn hydrolases)"/>
    <property type="match status" value="1"/>
</dbReference>
<evidence type="ECO:0000313" key="7">
    <source>
        <dbReference type="EMBL" id="TBU33931.1"/>
    </source>
</evidence>
<dbReference type="STRING" id="114155.A0A4Q9N4H4"/>
<protein>
    <submittedName>
        <fullName evidence="7">N-terminal nucleophile aminohydrolase</fullName>
    </submittedName>
</protein>
<sequence length="303" mass="33066">MVLRSAKSDDAYALGVGTRQLPSASDRPLVSIFLLLHYLTLIMARRYDSRTTIFSPEGRLYQIEYAMEAISHAGTVLGVLSKDGVVLAAEKKVTGKLLDMSIAKEGGYGGSGEKIFLLNSNVVAGVAGIAADANSLVNYARQASQRHLFMYNEDIPVELLAQRLCDLKQGYTQYGGLRPFGVSLLYAGYDPHYEFQLYHSDPSGNYSGWKATCIGANNGTATSLLKQEYKEDISVEDAIELVLRTMSKTMDSTTLGSEKLEFATLTLDANKNPKAKIYKPAEIDALLQKHGLGKKEEDADMAA</sequence>
<organism evidence="7">
    <name type="scientific">Dichomitus squalens</name>
    <dbReference type="NCBI Taxonomy" id="114155"/>
    <lineage>
        <taxon>Eukaryota</taxon>
        <taxon>Fungi</taxon>
        <taxon>Dikarya</taxon>
        <taxon>Basidiomycota</taxon>
        <taxon>Agaricomycotina</taxon>
        <taxon>Agaricomycetes</taxon>
        <taxon>Polyporales</taxon>
        <taxon>Polyporaceae</taxon>
        <taxon>Dichomitus</taxon>
    </lineage>
</organism>
<dbReference type="PANTHER" id="PTHR11599">
    <property type="entry name" value="PROTEASOME SUBUNIT ALPHA/BETA"/>
    <property type="match status" value="1"/>
</dbReference>
<keyword evidence="3 5" id="KW-0647">Proteasome</keyword>
<proteinExistence type="inferred from homology"/>
<dbReference type="CDD" id="cd03752">
    <property type="entry name" value="proteasome_alpha_type_4"/>
    <property type="match status" value="1"/>
</dbReference>
<gene>
    <name evidence="8" type="ORF">BD310DRAFT_1040213</name>
    <name evidence="7" type="ORF">BD311DRAFT_802916</name>
</gene>
<dbReference type="OrthoDB" id="431557at2759"/>
<dbReference type="AlphaFoldDB" id="A0A4Q9N4H4"/>
<dbReference type="InterPro" id="IPR023332">
    <property type="entry name" value="Proteasome_alpha-type"/>
</dbReference>
<evidence type="ECO:0000313" key="9">
    <source>
        <dbReference type="Proteomes" id="UP000292082"/>
    </source>
</evidence>
<dbReference type="GO" id="GO:0019773">
    <property type="term" value="C:proteasome core complex, alpha-subunit complex"/>
    <property type="evidence" value="ECO:0007669"/>
    <property type="project" value="UniProtKB-UniRule"/>
</dbReference>
<dbReference type="Proteomes" id="UP000292082">
    <property type="component" value="Unassembled WGS sequence"/>
</dbReference>
<dbReference type="InterPro" id="IPR001353">
    <property type="entry name" value="Proteasome_sua/b"/>
</dbReference>
<accession>A0A4Q9N4H4</accession>
<feature type="domain" description="Proteasome alpha-type subunits" evidence="6">
    <location>
        <begin position="47"/>
        <end position="69"/>
    </location>
</feature>
<dbReference type="NCBIfam" id="NF003075">
    <property type="entry name" value="PRK03996.1"/>
    <property type="match status" value="1"/>
</dbReference>
<dbReference type="Pfam" id="PF10584">
    <property type="entry name" value="Proteasome_A_N"/>
    <property type="match status" value="1"/>
</dbReference>
<evidence type="ECO:0000259" key="6">
    <source>
        <dbReference type="PROSITE" id="PS00388"/>
    </source>
</evidence>
<dbReference type="PROSITE" id="PS51475">
    <property type="entry name" value="PROTEASOME_ALPHA_2"/>
    <property type="match status" value="1"/>
</dbReference>
<dbReference type="FunFam" id="3.60.20.10:FF:000031">
    <property type="entry name" value="Proteasome subunit alpha type"/>
    <property type="match status" value="1"/>
</dbReference>
<evidence type="ECO:0000256" key="4">
    <source>
        <dbReference type="ARBA" id="ARBA00023242"/>
    </source>
</evidence>